<organism evidence="1 2">
    <name type="scientific">Ceutorhynchus assimilis</name>
    <name type="common">cabbage seed weevil</name>
    <dbReference type="NCBI Taxonomy" id="467358"/>
    <lineage>
        <taxon>Eukaryota</taxon>
        <taxon>Metazoa</taxon>
        <taxon>Ecdysozoa</taxon>
        <taxon>Arthropoda</taxon>
        <taxon>Hexapoda</taxon>
        <taxon>Insecta</taxon>
        <taxon>Pterygota</taxon>
        <taxon>Neoptera</taxon>
        <taxon>Endopterygota</taxon>
        <taxon>Coleoptera</taxon>
        <taxon>Polyphaga</taxon>
        <taxon>Cucujiformia</taxon>
        <taxon>Curculionidae</taxon>
        <taxon>Ceutorhynchinae</taxon>
        <taxon>Ceutorhynchus</taxon>
    </lineage>
</organism>
<accession>A0A9N9MVX3</accession>
<evidence type="ECO:0000313" key="2">
    <source>
        <dbReference type="Proteomes" id="UP001152799"/>
    </source>
</evidence>
<proteinExistence type="predicted"/>
<dbReference type="Proteomes" id="UP001152799">
    <property type="component" value="Chromosome 5"/>
</dbReference>
<dbReference type="GO" id="GO:0003676">
    <property type="term" value="F:nucleic acid binding"/>
    <property type="evidence" value="ECO:0007669"/>
    <property type="project" value="InterPro"/>
</dbReference>
<keyword evidence="2" id="KW-1185">Reference proteome</keyword>
<name>A0A9N9MVX3_9CUCU</name>
<dbReference type="EMBL" id="OU892281">
    <property type="protein sequence ID" value="CAG9769746.1"/>
    <property type="molecule type" value="Genomic_DNA"/>
</dbReference>
<sequence>MSDLRPNAGNTQAVTVRIRKQETEQILKKPFIQTGLSRSRIEERLNVPRCSKCWTYDHLKDNCTKPERKKMYLRCRKDGEKTATPHQHAKKSMPLMPKRRAYRRALAQVRKETRYSNKAKGK</sequence>
<protein>
    <submittedName>
        <fullName evidence="1">Uncharacterized protein</fullName>
    </submittedName>
</protein>
<gene>
    <name evidence="1" type="ORF">CEUTPL_LOCUS10247</name>
</gene>
<dbReference type="OrthoDB" id="6782564at2759"/>
<dbReference type="InterPro" id="IPR036875">
    <property type="entry name" value="Znf_CCHC_sf"/>
</dbReference>
<evidence type="ECO:0000313" key="1">
    <source>
        <dbReference type="EMBL" id="CAG9769746.1"/>
    </source>
</evidence>
<dbReference type="AlphaFoldDB" id="A0A9N9MVX3"/>
<dbReference type="SUPFAM" id="SSF57756">
    <property type="entry name" value="Retrovirus zinc finger-like domains"/>
    <property type="match status" value="1"/>
</dbReference>
<dbReference type="GO" id="GO:0008270">
    <property type="term" value="F:zinc ion binding"/>
    <property type="evidence" value="ECO:0007669"/>
    <property type="project" value="InterPro"/>
</dbReference>
<reference evidence="1" key="1">
    <citation type="submission" date="2022-01" db="EMBL/GenBank/DDBJ databases">
        <authorList>
            <person name="King R."/>
        </authorList>
    </citation>
    <scope>NUCLEOTIDE SEQUENCE</scope>
</reference>